<name>A0A6I4J2V7_9SPHN</name>
<feature type="signal peptide" evidence="5">
    <location>
        <begin position="1"/>
        <end position="26"/>
    </location>
</feature>
<dbReference type="InterPro" id="IPR006665">
    <property type="entry name" value="OmpA-like"/>
</dbReference>
<evidence type="ECO:0000256" key="5">
    <source>
        <dbReference type="SAM" id="SignalP"/>
    </source>
</evidence>
<evidence type="ECO:0000259" key="6">
    <source>
        <dbReference type="PROSITE" id="PS51123"/>
    </source>
</evidence>
<dbReference type="PANTHER" id="PTHR30329">
    <property type="entry name" value="STATOR ELEMENT OF FLAGELLAR MOTOR COMPLEX"/>
    <property type="match status" value="1"/>
</dbReference>
<feature type="domain" description="OmpA-like" evidence="6">
    <location>
        <begin position="176"/>
        <end position="295"/>
    </location>
</feature>
<evidence type="ECO:0000256" key="3">
    <source>
        <dbReference type="ARBA" id="ARBA00023237"/>
    </source>
</evidence>
<dbReference type="InterPro" id="IPR006664">
    <property type="entry name" value="OMP_bac"/>
</dbReference>
<dbReference type="Proteomes" id="UP000441389">
    <property type="component" value="Unassembled WGS sequence"/>
</dbReference>
<organism evidence="7 8">
    <name type="scientific">Sphingomonas horti</name>
    <dbReference type="NCBI Taxonomy" id="2682842"/>
    <lineage>
        <taxon>Bacteria</taxon>
        <taxon>Pseudomonadati</taxon>
        <taxon>Pseudomonadota</taxon>
        <taxon>Alphaproteobacteria</taxon>
        <taxon>Sphingomonadales</taxon>
        <taxon>Sphingomonadaceae</taxon>
        <taxon>Sphingomonas</taxon>
    </lineage>
</organism>
<dbReference type="PROSITE" id="PS51123">
    <property type="entry name" value="OMPA_2"/>
    <property type="match status" value="1"/>
</dbReference>
<gene>
    <name evidence="7" type="ORF">GON01_13575</name>
</gene>
<dbReference type="EMBL" id="WQMS01000016">
    <property type="protein sequence ID" value="MVO78960.1"/>
    <property type="molecule type" value="Genomic_DNA"/>
</dbReference>
<dbReference type="PRINTS" id="PR01021">
    <property type="entry name" value="OMPADOMAIN"/>
</dbReference>
<dbReference type="CDD" id="cd07185">
    <property type="entry name" value="OmpA_C-like"/>
    <property type="match status" value="1"/>
</dbReference>
<dbReference type="RefSeq" id="WP_157027908.1">
    <property type="nucleotide sequence ID" value="NZ_WQMS01000016.1"/>
</dbReference>
<dbReference type="GO" id="GO:0009279">
    <property type="term" value="C:cell outer membrane"/>
    <property type="evidence" value="ECO:0007669"/>
    <property type="project" value="UniProtKB-SubCell"/>
</dbReference>
<evidence type="ECO:0000313" key="8">
    <source>
        <dbReference type="Proteomes" id="UP000441389"/>
    </source>
</evidence>
<keyword evidence="5" id="KW-0732">Signal</keyword>
<reference evidence="7 8" key="1">
    <citation type="submission" date="2019-12" db="EMBL/GenBank/DDBJ databases">
        <authorList>
            <person name="Huq M.A."/>
        </authorList>
    </citation>
    <scope>NUCLEOTIDE SEQUENCE [LARGE SCALE GENOMIC DNA]</scope>
    <source>
        <strain evidence="7 8">MAH-20</strain>
    </source>
</reference>
<keyword evidence="8" id="KW-1185">Reference proteome</keyword>
<comment type="subcellular location">
    <subcellularLocation>
        <location evidence="1">Cell outer membrane</location>
    </subcellularLocation>
</comment>
<dbReference type="InterPro" id="IPR050330">
    <property type="entry name" value="Bact_OuterMem_StrucFunc"/>
</dbReference>
<protein>
    <submittedName>
        <fullName evidence="7">OmpA family protein</fullName>
    </submittedName>
</protein>
<dbReference type="InterPro" id="IPR036737">
    <property type="entry name" value="OmpA-like_sf"/>
</dbReference>
<evidence type="ECO:0000256" key="1">
    <source>
        <dbReference type="ARBA" id="ARBA00004442"/>
    </source>
</evidence>
<dbReference type="PANTHER" id="PTHR30329:SF21">
    <property type="entry name" value="LIPOPROTEIN YIAD-RELATED"/>
    <property type="match status" value="1"/>
</dbReference>
<evidence type="ECO:0000313" key="7">
    <source>
        <dbReference type="EMBL" id="MVO78960.1"/>
    </source>
</evidence>
<dbReference type="Pfam" id="PF00691">
    <property type="entry name" value="OmpA"/>
    <property type="match status" value="1"/>
</dbReference>
<dbReference type="PRINTS" id="PR01023">
    <property type="entry name" value="NAFLGMOTY"/>
</dbReference>
<dbReference type="Gene3D" id="3.30.1330.60">
    <property type="entry name" value="OmpA-like domain"/>
    <property type="match status" value="1"/>
</dbReference>
<keyword evidence="2 4" id="KW-0472">Membrane</keyword>
<evidence type="ECO:0000256" key="2">
    <source>
        <dbReference type="ARBA" id="ARBA00023136"/>
    </source>
</evidence>
<sequence>MTVMSKSPRVLLPLALLAGSASASLAQQPQELPEADSAVTVNGSPALDAAAMAPGPEIEGIISARSRDTMKITTADGSDTVIAFNDATRIKSSGGFLGLNRSKLTADALLNGLPVTVKTMQSGGVLVASQIDLKSKDLKAASMIRNGTDQRFGEQGAAIAQNAAATEALRGRMGDIDQYNVKSTTNVNFDTGKAALSAQAKNDLCATAAAADAMDNALLLVVGYTDSTGSQEFNQQLSEKRAGSVVNYLQQACGWKPYRMLTPTGMAESDPAASNDTVEGKAQNRRVAVNILVSKAVDGM</sequence>
<dbReference type="AlphaFoldDB" id="A0A6I4J2V7"/>
<proteinExistence type="predicted"/>
<evidence type="ECO:0000256" key="4">
    <source>
        <dbReference type="PROSITE-ProRule" id="PRU00473"/>
    </source>
</evidence>
<comment type="caution">
    <text evidence="7">The sequence shown here is derived from an EMBL/GenBank/DDBJ whole genome shotgun (WGS) entry which is preliminary data.</text>
</comment>
<dbReference type="SUPFAM" id="SSF103088">
    <property type="entry name" value="OmpA-like"/>
    <property type="match status" value="1"/>
</dbReference>
<accession>A0A6I4J2V7</accession>
<keyword evidence="3" id="KW-0998">Cell outer membrane</keyword>
<feature type="chain" id="PRO_5026014253" evidence="5">
    <location>
        <begin position="27"/>
        <end position="300"/>
    </location>
</feature>